<dbReference type="EMBL" id="JAIZAY010000010">
    <property type="protein sequence ID" value="KAJ8035298.1"/>
    <property type="molecule type" value="Genomic_DNA"/>
</dbReference>
<comment type="caution">
    <text evidence="3">The sequence shown here is derived from an EMBL/GenBank/DDBJ whole genome shotgun (WGS) entry which is preliminary data.</text>
</comment>
<keyword evidence="2" id="KW-0732">Signal</keyword>
<accession>A0A9Q1BXP8</accession>
<feature type="signal peptide" evidence="2">
    <location>
        <begin position="1"/>
        <end position="21"/>
    </location>
</feature>
<evidence type="ECO:0000313" key="3">
    <source>
        <dbReference type="EMBL" id="KAJ8035298.1"/>
    </source>
</evidence>
<name>A0A9Q1BXP8_HOLLE</name>
<feature type="region of interest" description="Disordered" evidence="1">
    <location>
        <begin position="40"/>
        <end position="62"/>
    </location>
</feature>
<gene>
    <name evidence="3" type="ORF">HOLleu_22477</name>
</gene>
<evidence type="ECO:0000256" key="1">
    <source>
        <dbReference type="SAM" id="MobiDB-lite"/>
    </source>
</evidence>
<proteinExistence type="predicted"/>
<sequence length="93" mass="10136">MESKTLYFLLALSVMVALATAYEEDDDDLFDDMFENYMEKRKGKGGGRRGGKKKKGRQGPCPDRATCWCAFDGDGGYVQLACAPTARGGQVGL</sequence>
<feature type="chain" id="PRO_5040183263" evidence="2">
    <location>
        <begin position="22"/>
        <end position="93"/>
    </location>
</feature>
<keyword evidence="4" id="KW-1185">Reference proteome</keyword>
<dbReference type="AlphaFoldDB" id="A0A9Q1BXP8"/>
<evidence type="ECO:0000256" key="2">
    <source>
        <dbReference type="SAM" id="SignalP"/>
    </source>
</evidence>
<feature type="compositionally biased region" description="Basic residues" evidence="1">
    <location>
        <begin position="41"/>
        <end position="57"/>
    </location>
</feature>
<organism evidence="3 4">
    <name type="scientific">Holothuria leucospilota</name>
    <name type="common">Black long sea cucumber</name>
    <name type="synonym">Mertensiothuria leucospilota</name>
    <dbReference type="NCBI Taxonomy" id="206669"/>
    <lineage>
        <taxon>Eukaryota</taxon>
        <taxon>Metazoa</taxon>
        <taxon>Echinodermata</taxon>
        <taxon>Eleutherozoa</taxon>
        <taxon>Echinozoa</taxon>
        <taxon>Holothuroidea</taxon>
        <taxon>Aspidochirotacea</taxon>
        <taxon>Aspidochirotida</taxon>
        <taxon>Holothuriidae</taxon>
        <taxon>Holothuria</taxon>
    </lineage>
</organism>
<dbReference type="Proteomes" id="UP001152320">
    <property type="component" value="Chromosome 10"/>
</dbReference>
<reference evidence="3" key="1">
    <citation type="submission" date="2021-10" db="EMBL/GenBank/DDBJ databases">
        <title>Tropical sea cucumber genome reveals ecological adaptation and Cuvierian tubules defense mechanism.</title>
        <authorList>
            <person name="Chen T."/>
        </authorList>
    </citation>
    <scope>NUCLEOTIDE SEQUENCE</scope>
    <source>
        <strain evidence="3">Nanhai2018</strain>
        <tissue evidence="3">Muscle</tissue>
    </source>
</reference>
<protein>
    <submittedName>
        <fullName evidence="3">Uncharacterized protein</fullName>
    </submittedName>
</protein>
<evidence type="ECO:0000313" key="4">
    <source>
        <dbReference type="Proteomes" id="UP001152320"/>
    </source>
</evidence>